<reference evidence="2" key="1">
    <citation type="submission" date="2015-10" db="EMBL/GenBank/DDBJ databases">
        <authorList>
            <person name="Gilbert D.G."/>
        </authorList>
    </citation>
    <scope>NUCLEOTIDE SEQUENCE</scope>
</reference>
<dbReference type="AlphaFoldDB" id="A0A160V6D5"/>
<dbReference type="EMBL" id="FAXA01000009">
    <property type="protein sequence ID" value="CUV01118.1"/>
    <property type="molecule type" value="Genomic_DNA"/>
</dbReference>
<feature type="region of interest" description="Disordered" evidence="1">
    <location>
        <begin position="54"/>
        <end position="73"/>
    </location>
</feature>
<feature type="region of interest" description="Disordered" evidence="1">
    <location>
        <begin position="28"/>
        <end position="47"/>
    </location>
</feature>
<organism evidence="2">
    <name type="scientific">hydrothermal vent metagenome</name>
    <dbReference type="NCBI Taxonomy" id="652676"/>
    <lineage>
        <taxon>unclassified sequences</taxon>
        <taxon>metagenomes</taxon>
        <taxon>ecological metagenomes</taxon>
    </lineage>
</organism>
<accession>A0A160V6D5</accession>
<protein>
    <submittedName>
        <fullName evidence="2">Uncharacterized protein</fullName>
    </submittedName>
</protein>
<evidence type="ECO:0000313" key="2">
    <source>
        <dbReference type="EMBL" id="CUV01118.1"/>
    </source>
</evidence>
<feature type="region of interest" description="Disordered" evidence="1">
    <location>
        <begin position="1"/>
        <end position="20"/>
    </location>
</feature>
<name>A0A160V6D5_9ZZZZ</name>
<proteinExistence type="predicted"/>
<evidence type="ECO:0000256" key="1">
    <source>
        <dbReference type="SAM" id="MobiDB-lite"/>
    </source>
</evidence>
<sequence>MDTVEKIAHAPGVVKQKGESLNVAEESRPEVQHQPFPSPGPQHMANEFMQLTQQDYHDLETGSQEQHPHGRIR</sequence>
<gene>
    <name evidence="2" type="ORF">MGWOODY_Clf2865</name>
</gene>